<evidence type="ECO:0000313" key="7">
    <source>
        <dbReference type="EMBL" id="KAJ8322204.1"/>
    </source>
</evidence>
<feature type="transmembrane region" description="Helical" evidence="5">
    <location>
        <begin position="110"/>
        <end position="129"/>
    </location>
</feature>
<dbReference type="Pfam" id="PF07690">
    <property type="entry name" value="MFS_1"/>
    <property type="match status" value="1"/>
</dbReference>
<evidence type="ECO:0000259" key="6">
    <source>
        <dbReference type="PROSITE" id="PS50850"/>
    </source>
</evidence>
<name>A0ABQ9FYA6_TEGGR</name>
<evidence type="ECO:0000313" key="8">
    <source>
        <dbReference type="Proteomes" id="UP001217089"/>
    </source>
</evidence>
<protein>
    <recommendedName>
        <fullName evidence="6">Major facilitator superfamily (MFS) profile domain-containing protein</fullName>
    </recommendedName>
</protein>
<feature type="transmembrane region" description="Helical" evidence="5">
    <location>
        <begin position="284"/>
        <end position="305"/>
    </location>
</feature>
<dbReference type="PANTHER" id="PTHR11662:SF399">
    <property type="entry name" value="FI19708P1-RELATED"/>
    <property type="match status" value="1"/>
</dbReference>
<evidence type="ECO:0000256" key="2">
    <source>
        <dbReference type="ARBA" id="ARBA00022692"/>
    </source>
</evidence>
<keyword evidence="2 5" id="KW-0812">Transmembrane</keyword>
<dbReference type="Gene3D" id="1.20.1250.20">
    <property type="entry name" value="MFS general substrate transporter like domains"/>
    <property type="match status" value="2"/>
</dbReference>
<sequence>MSASTMGYKQTKNFTNAILTSILNDSYGVRHTLTILSFLAFFNVYAMRVNLSIALVAMVNSSTSQSNETDDKECPDNAYIKSNSSSNSKISNELVPHVHKTGEFNWNEELQGIILGSFFYGYIVTQIPAGRLAEKFGAKILLGLGVLVTSVFTLLTPLAARLSVFAFIVVRVLEGIGEGVTFPAMHAMLGKWAPTSSNLGTVVSTPISGILCGSDFLGGWPSVFYVFGTFGCIWFLFWMFLVYDSPSDHPRITEEEKHYIEQSLGRSKQKLPIPWKSILMSLPVWSLCVAHFTASWGFYALLTCLPTYMSKIQKYEITQNGLLVSLPYLACWVFNGLLVSLPYLACWVTGVLSGFIADFLKNKHLSTGLAVSGVTLVLIKEAGCNHVTVVTLLVVSMAFTACFDN</sequence>
<dbReference type="PANTHER" id="PTHR11662">
    <property type="entry name" value="SOLUTE CARRIER FAMILY 17"/>
    <property type="match status" value="1"/>
</dbReference>
<dbReference type="InterPro" id="IPR011701">
    <property type="entry name" value="MFS"/>
</dbReference>
<evidence type="ECO:0000256" key="1">
    <source>
        <dbReference type="ARBA" id="ARBA00004141"/>
    </source>
</evidence>
<dbReference type="InterPro" id="IPR020846">
    <property type="entry name" value="MFS_dom"/>
</dbReference>
<evidence type="ECO:0000256" key="4">
    <source>
        <dbReference type="ARBA" id="ARBA00023136"/>
    </source>
</evidence>
<feature type="transmembrane region" description="Helical" evidence="5">
    <location>
        <begin position="141"/>
        <end position="172"/>
    </location>
</feature>
<accession>A0ABQ9FYA6</accession>
<gene>
    <name evidence="7" type="ORF">KUTeg_000675</name>
</gene>
<proteinExistence type="predicted"/>
<keyword evidence="4 5" id="KW-0472">Membrane</keyword>
<feature type="domain" description="Major facilitator superfamily (MFS) profile" evidence="6">
    <location>
        <begin position="29"/>
        <end position="405"/>
    </location>
</feature>
<evidence type="ECO:0000256" key="3">
    <source>
        <dbReference type="ARBA" id="ARBA00022989"/>
    </source>
</evidence>
<feature type="transmembrane region" description="Helical" evidence="5">
    <location>
        <begin position="33"/>
        <end position="59"/>
    </location>
</feature>
<organism evidence="7 8">
    <name type="scientific">Tegillarca granosa</name>
    <name type="common">Malaysian cockle</name>
    <name type="synonym">Anadara granosa</name>
    <dbReference type="NCBI Taxonomy" id="220873"/>
    <lineage>
        <taxon>Eukaryota</taxon>
        <taxon>Metazoa</taxon>
        <taxon>Spiralia</taxon>
        <taxon>Lophotrochozoa</taxon>
        <taxon>Mollusca</taxon>
        <taxon>Bivalvia</taxon>
        <taxon>Autobranchia</taxon>
        <taxon>Pteriomorphia</taxon>
        <taxon>Arcoida</taxon>
        <taxon>Arcoidea</taxon>
        <taxon>Arcidae</taxon>
        <taxon>Tegillarca</taxon>
    </lineage>
</organism>
<comment type="subcellular location">
    <subcellularLocation>
        <location evidence="1">Membrane</location>
        <topology evidence="1">Multi-pass membrane protein</topology>
    </subcellularLocation>
</comment>
<dbReference type="InterPro" id="IPR036259">
    <property type="entry name" value="MFS_trans_sf"/>
</dbReference>
<dbReference type="PROSITE" id="PS50850">
    <property type="entry name" value="MFS"/>
    <property type="match status" value="1"/>
</dbReference>
<evidence type="ECO:0000256" key="5">
    <source>
        <dbReference type="SAM" id="Phobius"/>
    </source>
</evidence>
<reference evidence="7 8" key="1">
    <citation type="submission" date="2022-12" db="EMBL/GenBank/DDBJ databases">
        <title>Chromosome-level genome of Tegillarca granosa.</title>
        <authorList>
            <person name="Kim J."/>
        </authorList>
    </citation>
    <scope>NUCLEOTIDE SEQUENCE [LARGE SCALE GENOMIC DNA]</scope>
    <source>
        <strain evidence="7">Teg-2019</strain>
        <tissue evidence="7">Adductor muscle</tissue>
    </source>
</reference>
<dbReference type="Proteomes" id="UP001217089">
    <property type="component" value="Unassembled WGS sequence"/>
</dbReference>
<dbReference type="SUPFAM" id="SSF103473">
    <property type="entry name" value="MFS general substrate transporter"/>
    <property type="match status" value="1"/>
</dbReference>
<keyword evidence="8" id="KW-1185">Reference proteome</keyword>
<feature type="transmembrane region" description="Helical" evidence="5">
    <location>
        <begin position="223"/>
        <end position="243"/>
    </location>
</feature>
<comment type="caution">
    <text evidence="7">The sequence shown here is derived from an EMBL/GenBank/DDBJ whole genome shotgun (WGS) entry which is preliminary data.</text>
</comment>
<dbReference type="EMBL" id="JARBDR010000018">
    <property type="protein sequence ID" value="KAJ8322204.1"/>
    <property type="molecule type" value="Genomic_DNA"/>
</dbReference>
<feature type="non-terminal residue" evidence="7">
    <location>
        <position position="405"/>
    </location>
</feature>
<feature type="transmembrane region" description="Helical" evidence="5">
    <location>
        <begin position="341"/>
        <end position="360"/>
    </location>
</feature>
<keyword evidence="3 5" id="KW-1133">Transmembrane helix</keyword>
<dbReference type="InterPro" id="IPR050382">
    <property type="entry name" value="MFS_Na/Anion_cotransporter"/>
</dbReference>